<evidence type="ECO:0000313" key="1">
    <source>
        <dbReference type="EMBL" id="MFC6752919.1"/>
    </source>
</evidence>
<keyword evidence="2" id="KW-1185">Reference proteome</keyword>
<accession>A0ABD5S969</accession>
<dbReference type="Proteomes" id="UP001596442">
    <property type="component" value="Unassembled WGS sequence"/>
</dbReference>
<feature type="non-terminal residue" evidence="1">
    <location>
        <position position="63"/>
    </location>
</feature>
<organism evidence="1 2">
    <name type="scientific">Halorubrum tibetense</name>
    <dbReference type="NCBI Taxonomy" id="175631"/>
    <lineage>
        <taxon>Archaea</taxon>
        <taxon>Methanobacteriati</taxon>
        <taxon>Methanobacteriota</taxon>
        <taxon>Stenosarchaea group</taxon>
        <taxon>Halobacteria</taxon>
        <taxon>Halobacteriales</taxon>
        <taxon>Haloferacaceae</taxon>
        <taxon>Halorubrum</taxon>
    </lineage>
</organism>
<protein>
    <submittedName>
        <fullName evidence="1">TIGR01177 family methyltransferase</fullName>
    </submittedName>
</protein>
<sequence>MYWLELAGETDAFAAYEASTAATGVELLAPGVARAGSVATGVVDLAYTRAAHEAVARTDADLA</sequence>
<name>A0ABD5S969_9EURY</name>
<dbReference type="GO" id="GO:0032259">
    <property type="term" value="P:methylation"/>
    <property type="evidence" value="ECO:0007669"/>
    <property type="project" value="UniProtKB-KW"/>
</dbReference>
<reference evidence="1 2" key="1">
    <citation type="journal article" date="2019" name="Int. J. Syst. Evol. Microbiol.">
        <title>The Global Catalogue of Microorganisms (GCM) 10K type strain sequencing project: providing services to taxonomists for standard genome sequencing and annotation.</title>
        <authorList>
            <consortium name="The Broad Institute Genomics Platform"/>
            <consortium name="The Broad Institute Genome Sequencing Center for Infectious Disease"/>
            <person name="Wu L."/>
            <person name="Ma J."/>
        </authorList>
    </citation>
    <scope>NUCLEOTIDE SEQUENCE [LARGE SCALE GENOMIC DNA]</scope>
    <source>
        <strain evidence="1 2">CGMCC 1.3239</strain>
    </source>
</reference>
<proteinExistence type="predicted"/>
<dbReference type="GO" id="GO:0008168">
    <property type="term" value="F:methyltransferase activity"/>
    <property type="evidence" value="ECO:0007669"/>
    <property type="project" value="UniProtKB-KW"/>
</dbReference>
<dbReference type="EMBL" id="JBHSWW010000049">
    <property type="protein sequence ID" value="MFC6752919.1"/>
    <property type="molecule type" value="Genomic_DNA"/>
</dbReference>
<comment type="caution">
    <text evidence="1">The sequence shown here is derived from an EMBL/GenBank/DDBJ whole genome shotgun (WGS) entry which is preliminary data.</text>
</comment>
<dbReference type="AlphaFoldDB" id="A0ABD5S969"/>
<keyword evidence="1" id="KW-0489">Methyltransferase</keyword>
<keyword evidence="1" id="KW-0808">Transferase</keyword>
<evidence type="ECO:0000313" key="2">
    <source>
        <dbReference type="Proteomes" id="UP001596442"/>
    </source>
</evidence>
<gene>
    <name evidence="1" type="ORF">ACFQEU_05485</name>
</gene>